<dbReference type="PANTHER" id="PTHR13385:SF0">
    <property type="entry name" value="UBIQUITIN-LIKE PROTEIN ATG12"/>
    <property type="match status" value="1"/>
</dbReference>
<dbReference type="GO" id="GO:0034274">
    <property type="term" value="C:Atg12-Atg5-Atg16 complex"/>
    <property type="evidence" value="ECO:0007669"/>
    <property type="project" value="TreeGrafter"/>
</dbReference>
<dbReference type="PANTHER" id="PTHR13385">
    <property type="entry name" value="AUTOPHAGY PROTEIN 12"/>
    <property type="match status" value="1"/>
</dbReference>
<gene>
    <name evidence="5" type="primary">100639855</name>
</gene>
<evidence type="ECO:0000313" key="5">
    <source>
        <dbReference type="EnsemblMetazoa" id="Aqu2.1.35966_001"/>
    </source>
</evidence>
<dbReference type="EnsemblMetazoa" id="Aqu2.1.35966_001">
    <property type="protein sequence ID" value="Aqu2.1.35966_001"/>
    <property type="gene ID" value="Aqu2.1.35966"/>
</dbReference>
<dbReference type="InParanoid" id="A0A1X7V7J1"/>
<dbReference type="GO" id="GO:0097352">
    <property type="term" value="P:autophagosome maturation"/>
    <property type="evidence" value="ECO:0007669"/>
    <property type="project" value="TreeGrafter"/>
</dbReference>
<protein>
    <recommendedName>
        <fullName evidence="4">Ubiquitin-like protein ATG12</fullName>
    </recommendedName>
</protein>
<evidence type="ECO:0000313" key="6">
    <source>
        <dbReference type="Proteomes" id="UP000007879"/>
    </source>
</evidence>
<accession>A0A1X7V7J1</accession>
<comment type="similarity">
    <text evidence="4">Belongs to the ATG12 family.</text>
</comment>
<reference evidence="5" key="2">
    <citation type="submission" date="2017-05" db="UniProtKB">
        <authorList>
            <consortium name="EnsemblMetazoa"/>
        </authorList>
    </citation>
    <scope>IDENTIFICATION</scope>
</reference>
<dbReference type="Pfam" id="PF04110">
    <property type="entry name" value="APG12"/>
    <property type="match status" value="1"/>
</dbReference>
<proteinExistence type="inferred from homology"/>
<dbReference type="GO" id="GO:0034727">
    <property type="term" value="P:piecemeal microautophagy of the nucleus"/>
    <property type="evidence" value="ECO:0007669"/>
    <property type="project" value="TreeGrafter"/>
</dbReference>
<keyword evidence="3 4" id="KW-0072">Autophagy</keyword>
<name>A0A1X7V7J1_AMPQE</name>
<dbReference type="eggNOG" id="KOG3439">
    <property type="taxonomic scope" value="Eukaryota"/>
</dbReference>
<dbReference type="OrthoDB" id="10003551at2759"/>
<organism evidence="5">
    <name type="scientific">Amphimedon queenslandica</name>
    <name type="common">Sponge</name>
    <dbReference type="NCBI Taxonomy" id="400682"/>
    <lineage>
        <taxon>Eukaryota</taxon>
        <taxon>Metazoa</taxon>
        <taxon>Porifera</taxon>
        <taxon>Demospongiae</taxon>
        <taxon>Heteroscleromorpha</taxon>
        <taxon>Haplosclerida</taxon>
        <taxon>Niphatidae</taxon>
        <taxon>Amphimedon</taxon>
    </lineage>
</organism>
<comment type="function">
    <text evidence="4">Ubiquitin-like protein involved in autophagic vesicle formation.</text>
</comment>
<reference evidence="6" key="1">
    <citation type="journal article" date="2010" name="Nature">
        <title>The Amphimedon queenslandica genome and the evolution of animal complexity.</title>
        <authorList>
            <person name="Srivastava M."/>
            <person name="Simakov O."/>
            <person name="Chapman J."/>
            <person name="Fahey B."/>
            <person name="Gauthier M.E."/>
            <person name="Mitros T."/>
            <person name="Richards G.S."/>
            <person name="Conaco C."/>
            <person name="Dacre M."/>
            <person name="Hellsten U."/>
            <person name="Larroux C."/>
            <person name="Putnam N.H."/>
            <person name="Stanke M."/>
            <person name="Adamska M."/>
            <person name="Darling A."/>
            <person name="Degnan S.M."/>
            <person name="Oakley T.H."/>
            <person name="Plachetzki D.C."/>
            <person name="Zhai Y."/>
            <person name="Adamski M."/>
            <person name="Calcino A."/>
            <person name="Cummins S.F."/>
            <person name="Goodstein D.M."/>
            <person name="Harris C."/>
            <person name="Jackson D.J."/>
            <person name="Leys S.P."/>
            <person name="Shu S."/>
            <person name="Woodcroft B.J."/>
            <person name="Vervoort M."/>
            <person name="Kosik K.S."/>
            <person name="Manning G."/>
            <person name="Degnan B.M."/>
            <person name="Rokhsar D.S."/>
        </authorList>
    </citation>
    <scope>NUCLEOTIDE SEQUENCE [LARGE SCALE GENOMIC DNA]</scope>
</reference>
<dbReference type="GO" id="GO:0034045">
    <property type="term" value="C:phagophore assembly site membrane"/>
    <property type="evidence" value="ECO:0007669"/>
    <property type="project" value="TreeGrafter"/>
</dbReference>
<dbReference type="GO" id="GO:0000421">
    <property type="term" value="C:autophagosome membrane"/>
    <property type="evidence" value="ECO:0007669"/>
    <property type="project" value="TreeGrafter"/>
</dbReference>
<dbReference type="Proteomes" id="UP000007879">
    <property type="component" value="Unassembled WGS sequence"/>
</dbReference>
<evidence type="ECO:0000256" key="4">
    <source>
        <dbReference type="RuleBase" id="RU361201"/>
    </source>
</evidence>
<comment type="subunit">
    <text evidence="4">Forms a conjugate with ATG5.</text>
</comment>
<keyword evidence="2 4" id="KW-0833">Ubl conjugation pathway</keyword>
<dbReference type="Gene3D" id="3.10.20.90">
    <property type="entry name" value="Phosphatidylinositol 3-kinase Catalytic Subunit, Chain A, domain 1"/>
    <property type="match status" value="1"/>
</dbReference>
<keyword evidence="6" id="KW-1185">Reference proteome</keyword>
<evidence type="ECO:0000256" key="2">
    <source>
        <dbReference type="ARBA" id="ARBA00022786"/>
    </source>
</evidence>
<dbReference type="GO" id="GO:0019776">
    <property type="term" value="F:Atg8-family ligase activity"/>
    <property type="evidence" value="ECO:0007669"/>
    <property type="project" value="TreeGrafter"/>
</dbReference>
<dbReference type="GO" id="GO:0000045">
    <property type="term" value="P:autophagosome assembly"/>
    <property type="evidence" value="ECO:0007669"/>
    <property type="project" value="InterPro"/>
</dbReference>
<sequence length="107" mass="11913">MASSTELSSVASPNPSESDDKIVLSLRAAGNAPQLKHKKFAVEKDRSVAWVVQWLCQKLKIEEGETMFVYVQQAFAPPLDTDLETLYKNYGTGDKLVLTYCKTQAWG</sequence>
<dbReference type="AlphaFoldDB" id="A0A1X7V7J1"/>
<dbReference type="EnsemblMetazoa" id="XM_003385379.3">
    <property type="protein sequence ID" value="XP_003385427.1"/>
    <property type="gene ID" value="LOC100639855"/>
</dbReference>
<evidence type="ECO:0000256" key="1">
    <source>
        <dbReference type="ARBA" id="ARBA00022499"/>
    </source>
</evidence>
<dbReference type="CDD" id="cd01612">
    <property type="entry name" value="Ubl_ATG12"/>
    <property type="match status" value="1"/>
</dbReference>
<dbReference type="GO" id="GO:0061723">
    <property type="term" value="P:glycophagy"/>
    <property type="evidence" value="ECO:0007669"/>
    <property type="project" value="TreeGrafter"/>
</dbReference>
<dbReference type="InterPro" id="IPR029071">
    <property type="entry name" value="Ubiquitin-like_domsf"/>
</dbReference>
<dbReference type="STRING" id="400682.A0A1X7V7J1"/>
<evidence type="ECO:0000256" key="3">
    <source>
        <dbReference type="ARBA" id="ARBA00023006"/>
    </source>
</evidence>
<dbReference type="GO" id="GO:0000422">
    <property type="term" value="P:autophagy of mitochondrion"/>
    <property type="evidence" value="ECO:0007669"/>
    <property type="project" value="TreeGrafter"/>
</dbReference>
<dbReference type="KEGG" id="aqu:100639855"/>
<keyword evidence="1 4" id="KW-1017">Isopeptide bond</keyword>
<dbReference type="SUPFAM" id="SSF54236">
    <property type="entry name" value="Ubiquitin-like"/>
    <property type="match status" value="1"/>
</dbReference>
<dbReference type="InterPro" id="IPR007242">
    <property type="entry name" value="Atg12"/>
</dbReference>